<evidence type="ECO:0000256" key="1">
    <source>
        <dbReference type="ARBA" id="ARBA00009347"/>
    </source>
</evidence>
<keyword evidence="7" id="KW-1185">Reference proteome</keyword>
<dbReference type="InterPro" id="IPR009075">
    <property type="entry name" value="AcylCo_DH/oxidase_C"/>
</dbReference>
<dbReference type="InterPro" id="IPR046373">
    <property type="entry name" value="Acyl-CoA_Oxase/DH_mid-dom_sf"/>
</dbReference>
<evidence type="ECO:0000256" key="3">
    <source>
        <dbReference type="ARBA" id="ARBA00022827"/>
    </source>
</evidence>
<dbReference type="Pfam" id="PF00441">
    <property type="entry name" value="Acyl-CoA_dh_1"/>
    <property type="match status" value="1"/>
</dbReference>
<protein>
    <submittedName>
        <fullName evidence="6">Acyl-CoA dehydrogenase</fullName>
    </submittedName>
</protein>
<dbReference type="Gene3D" id="1.20.140.10">
    <property type="entry name" value="Butyryl-CoA Dehydrogenase, subunit A, domain 3"/>
    <property type="match status" value="1"/>
</dbReference>
<dbReference type="InterPro" id="IPR036250">
    <property type="entry name" value="AcylCo_DH-like_C"/>
</dbReference>
<keyword evidence="4" id="KW-0560">Oxidoreductase</keyword>
<feature type="domain" description="Acyl-CoA dehydrogenase/oxidase C-terminal" evidence="5">
    <location>
        <begin position="39"/>
        <end position="196"/>
    </location>
</feature>
<keyword evidence="2" id="KW-0285">Flavoprotein</keyword>
<dbReference type="GO" id="GO:0003995">
    <property type="term" value="F:acyl-CoA dehydrogenase activity"/>
    <property type="evidence" value="ECO:0007669"/>
    <property type="project" value="TreeGrafter"/>
</dbReference>
<sequence length="217" mass="23500">TPGVTMRRMKVGGQTSAGTTSITLDDVLVPATNLIGSEGAGMRLLMQNFNHERLSISISVNRLSRVALSSAFEYCMRREAFGKTLMEQPVVRHRLAKAGAKLEAHWAWVEQFTYAMTRLKEGDANRELGGLTALAKAQAGMVLEACASTAVLLFGGNGYTKSGQGEVAEKIFREIPGARIPGGSEDVMLDLAIRQLVKNFKAKTAELEKDKSRAAKL</sequence>
<evidence type="ECO:0000313" key="6">
    <source>
        <dbReference type="EMBL" id="TVY38103.1"/>
    </source>
</evidence>
<dbReference type="PANTHER" id="PTHR48083">
    <property type="entry name" value="MEDIUM-CHAIN SPECIFIC ACYL-COA DEHYDROGENASE, MITOCHONDRIAL-RELATED"/>
    <property type="match status" value="1"/>
</dbReference>
<evidence type="ECO:0000259" key="5">
    <source>
        <dbReference type="Pfam" id="PF00441"/>
    </source>
</evidence>
<dbReference type="GO" id="GO:0033539">
    <property type="term" value="P:fatty acid beta-oxidation using acyl-CoA dehydrogenase"/>
    <property type="evidence" value="ECO:0007669"/>
    <property type="project" value="TreeGrafter"/>
</dbReference>
<dbReference type="Gene3D" id="2.40.110.10">
    <property type="entry name" value="Butyryl-CoA Dehydrogenase, subunit A, domain 2"/>
    <property type="match status" value="1"/>
</dbReference>
<reference evidence="6 7" key="1">
    <citation type="submission" date="2018-05" db="EMBL/GenBank/DDBJ databases">
        <title>Genome sequencing and assembly of the regulated plant pathogen Lachnellula willkommii and related sister species for the development of diagnostic species identification markers.</title>
        <authorList>
            <person name="Giroux E."/>
            <person name="Bilodeau G."/>
        </authorList>
    </citation>
    <scope>NUCLEOTIDE SEQUENCE [LARGE SCALE GENOMIC DNA]</scope>
    <source>
        <strain evidence="6 7">CBS 160.35</strain>
    </source>
</reference>
<proteinExistence type="inferred from homology"/>
<dbReference type="GO" id="GO:0005737">
    <property type="term" value="C:cytoplasm"/>
    <property type="evidence" value="ECO:0007669"/>
    <property type="project" value="TreeGrafter"/>
</dbReference>
<dbReference type="OrthoDB" id="10254877at2759"/>
<evidence type="ECO:0000256" key="2">
    <source>
        <dbReference type="ARBA" id="ARBA00022630"/>
    </source>
</evidence>
<name>A0A8H8U8G7_9HELO</name>
<comment type="caution">
    <text evidence="6">The sequence shown here is derived from an EMBL/GenBank/DDBJ whole genome shotgun (WGS) entry which is preliminary data.</text>
</comment>
<accession>A0A8H8U8G7</accession>
<dbReference type="AlphaFoldDB" id="A0A8H8U8G7"/>
<organism evidence="6 7">
    <name type="scientific">Lachnellula occidentalis</name>
    <dbReference type="NCBI Taxonomy" id="215460"/>
    <lineage>
        <taxon>Eukaryota</taxon>
        <taxon>Fungi</taxon>
        <taxon>Dikarya</taxon>
        <taxon>Ascomycota</taxon>
        <taxon>Pezizomycotina</taxon>
        <taxon>Leotiomycetes</taxon>
        <taxon>Helotiales</taxon>
        <taxon>Lachnaceae</taxon>
        <taxon>Lachnellula</taxon>
    </lineage>
</organism>
<dbReference type="SUPFAM" id="SSF56645">
    <property type="entry name" value="Acyl-CoA dehydrogenase NM domain-like"/>
    <property type="match status" value="1"/>
</dbReference>
<evidence type="ECO:0000256" key="4">
    <source>
        <dbReference type="ARBA" id="ARBA00023002"/>
    </source>
</evidence>
<comment type="similarity">
    <text evidence="1">Belongs to the acyl-CoA dehydrogenase family.</text>
</comment>
<gene>
    <name evidence="6" type="primary">apdG_1</name>
    <name evidence="6" type="ORF">LOCC1_G006596</name>
</gene>
<dbReference type="InterPro" id="IPR050741">
    <property type="entry name" value="Acyl-CoA_dehydrogenase"/>
</dbReference>
<feature type="non-terminal residue" evidence="6">
    <location>
        <position position="1"/>
    </location>
</feature>
<dbReference type="InterPro" id="IPR009100">
    <property type="entry name" value="AcylCoA_DH/oxidase_NM_dom_sf"/>
</dbReference>
<dbReference type="EMBL" id="QGMI01000638">
    <property type="protein sequence ID" value="TVY38103.1"/>
    <property type="molecule type" value="Genomic_DNA"/>
</dbReference>
<dbReference type="PANTHER" id="PTHR48083:SF15">
    <property type="entry name" value="ACYL-COA DEHYDROGENASE APDG"/>
    <property type="match status" value="1"/>
</dbReference>
<dbReference type="Proteomes" id="UP000443090">
    <property type="component" value="Unassembled WGS sequence"/>
</dbReference>
<dbReference type="SUPFAM" id="SSF47203">
    <property type="entry name" value="Acyl-CoA dehydrogenase C-terminal domain-like"/>
    <property type="match status" value="1"/>
</dbReference>
<keyword evidence="3" id="KW-0274">FAD</keyword>
<evidence type="ECO:0000313" key="7">
    <source>
        <dbReference type="Proteomes" id="UP000443090"/>
    </source>
</evidence>